<organism evidence="2 3">
    <name type="scientific">Candidatus Nealsonbacteria bacterium RIFCSPLOWO2_12_FULL_39_31</name>
    <dbReference type="NCBI Taxonomy" id="1801676"/>
    <lineage>
        <taxon>Bacteria</taxon>
        <taxon>Candidatus Nealsoniibacteriota</taxon>
    </lineage>
</organism>
<dbReference type="PANTHER" id="PTHR39341">
    <property type="entry name" value="BSL7085 PROTEIN"/>
    <property type="match status" value="1"/>
</dbReference>
<dbReference type="PANTHER" id="PTHR39341:SF1">
    <property type="entry name" value="DUF1858 DOMAIN-CONTAINING PROTEIN"/>
    <property type="match status" value="1"/>
</dbReference>
<accession>A0A1G2EP16</accession>
<evidence type="ECO:0000313" key="3">
    <source>
        <dbReference type="Proteomes" id="UP000179122"/>
    </source>
</evidence>
<reference evidence="2 3" key="1">
    <citation type="journal article" date="2016" name="Nat. Commun.">
        <title>Thousands of microbial genomes shed light on interconnected biogeochemical processes in an aquifer system.</title>
        <authorList>
            <person name="Anantharaman K."/>
            <person name="Brown C.T."/>
            <person name="Hug L.A."/>
            <person name="Sharon I."/>
            <person name="Castelle C.J."/>
            <person name="Probst A.J."/>
            <person name="Thomas B.C."/>
            <person name="Singh A."/>
            <person name="Wilkins M.J."/>
            <person name="Karaoz U."/>
            <person name="Brodie E.L."/>
            <person name="Williams K.H."/>
            <person name="Hubbard S.S."/>
            <person name="Banfield J.F."/>
        </authorList>
    </citation>
    <scope>NUCLEOTIDE SEQUENCE [LARGE SCALE GENOMIC DNA]</scope>
</reference>
<dbReference type="SUPFAM" id="SSF140683">
    <property type="entry name" value="SP0561-like"/>
    <property type="match status" value="1"/>
</dbReference>
<dbReference type="Pfam" id="PF08984">
    <property type="entry name" value="DUF1858"/>
    <property type="match status" value="1"/>
</dbReference>
<dbReference type="AlphaFoldDB" id="A0A1G2EP16"/>
<comment type="caution">
    <text evidence="2">The sequence shown here is derived from an EMBL/GenBank/DDBJ whole genome shotgun (WGS) entry which is preliminary data.</text>
</comment>
<evidence type="ECO:0000259" key="1">
    <source>
        <dbReference type="Pfam" id="PF08984"/>
    </source>
</evidence>
<feature type="domain" description="DUF1858" evidence="1">
    <location>
        <begin position="5"/>
        <end position="54"/>
    </location>
</feature>
<dbReference type="Gene3D" id="1.10.3910.10">
    <property type="entry name" value="SP0561-like"/>
    <property type="match status" value="1"/>
</dbReference>
<dbReference type="EMBL" id="MHML01000012">
    <property type="protein sequence ID" value="OGZ27080.1"/>
    <property type="molecule type" value="Genomic_DNA"/>
</dbReference>
<dbReference type="InterPro" id="IPR038062">
    <property type="entry name" value="ScdA-like_N_sf"/>
</dbReference>
<name>A0A1G2EP16_9BACT</name>
<protein>
    <recommendedName>
        <fullName evidence="1">DUF1858 domain-containing protein</fullName>
    </recommendedName>
</protein>
<sequence length="83" mass="9332">MKDKITKDMVLGEIVAKYPESASVFARYGLHCIGCFIAAWETLEQGAMAHGIKGKEFDEMMRELKKLENKGRGKGRKKIITAK</sequence>
<dbReference type="InterPro" id="IPR023883">
    <property type="entry name" value="CHP03980_redox-disulphide"/>
</dbReference>
<dbReference type="InterPro" id="IPR015077">
    <property type="entry name" value="DUF1858"/>
</dbReference>
<proteinExistence type="predicted"/>
<dbReference type="NCBIfam" id="TIGR03980">
    <property type="entry name" value="prismane_assoc"/>
    <property type="match status" value="1"/>
</dbReference>
<evidence type="ECO:0000313" key="2">
    <source>
        <dbReference type="EMBL" id="OGZ27080.1"/>
    </source>
</evidence>
<dbReference type="Proteomes" id="UP000179122">
    <property type="component" value="Unassembled WGS sequence"/>
</dbReference>
<gene>
    <name evidence="2" type="ORF">A3F95_01560</name>
</gene>